<comment type="caution">
    <text evidence="12">The sequence shown here is derived from an EMBL/GenBank/DDBJ whole genome shotgun (WGS) entry which is preliminary data.</text>
</comment>
<accession>A0ABU1ZQP5</accession>
<evidence type="ECO:0000256" key="3">
    <source>
        <dbReference type="ARBA" id="ARBA00022806"/>
    </source>
</evidence>
<dbReference type="PROSITE" id="PS51195">
    <property type="entry name" value="Q_MOTIF"/>
    <property type="match status" value="1"/>
</dbReference>
<organism evidence="12 13">
    <name type="scientific">Rhodoferax saidenbachensis</name>
    <dbReference type="NCBI Taxonomy" id="1484693"/>
    <lineage>
        <taxon>Bacteria</taxon>
        <taxon>Pseudomonadati</taxon>
        <taxon>Pseudomonadota</taxon>
        <taxon>Betaproteobacteria</taxon>
        <taxon>Burkholderiales</taxon>
        <taxon>Comamonadaceae</taxon>
        <taxon>Rhodoferax</taxon>
    </lineage>
</organism>
<dbReference type="InterPro" id="IPR050079">
    <property type="entry name" value="DEAD_box_RNA_helicase"/>
</dbReference>
<dbReference type="SMART" id="SM00487">
    <property type="entry name" value="DEXDc"/>
    <property type="match status" value="1"/>
</dbReference>
<evidence type="ECO:0000256" key="8">
    <source>
        <dbReference type="SAM" id="MobiDB-lite"/>
    </source>
</evidence>
<dbReference type="InterPro" id="IPR027417">
    <property type="entry name" value="P-loop_NTPase"/>
</dbReference>
<dbReference type="Pfam" id="PF00270">
    <property type="entry name" value="DEAD"/>
    <property type="match status" value="1"/>
</dbReference>
<dbReference type="CDD" id="cd18787">
    <property type="entry name" value="SF2_C_DEAD"/>
    <property type="match status" value="1"/>
</dbReference>
<dbReference type="InterPro" id="IPR011545">
    <property type="entry name" value="DEAD/DEAH_box_helicase_dom"/>
</dbReference>
<dbReference type="InterPro" id="IPR014014">
    <property type="entry name" value="RNA_helicase_DEAD_Q_motif"/>
</dbReference>
<evidence type="ECO:0000259" key="9">
    <source>
        <dbReference type="PROSITE" id="PS51192"/>
    </source>
</evidence>
<sequence>MTTELTPTPAPSNELTADTPIMAFAQLQLAAPIARAVAEMGYETMTPIQAQAIPVVLTGQDVMGAAQTGTGKTAAFALPLLQRMMKHENPSTSPARHPVRALVLLPTRELADQVAQQVKLYAKYTNLRSAVVFGGMDMKPQTLELKKGVEVLVATPGRLLDHIEAKNAVLNQVEYVVLDEADRMLDIGFLPDLQRILSYLPKQRTTLLFSATFSPEIKRLANSYLQNPVTIEVARSNATASTVEQHFYSVGEDNKRHALHQILKTRGMKQAFVFVNSKLGCARLARSLEREGLKTAALHGDKSQDERLKALESFKKGEVDLLVCTDVAARGLDIKDVPAVFNFDIPFNAEDYVHRIGRTGRAGASGLAVTFVGGGNDARLLADIEKLIKTKIELEAVEFEEDQPDIRKQGRINDGRRMYHEDGSAVSDNGRSAGRGEGRAPRDDGDRVRVPRAPRNDYNRPVQVSRDPFFDKPYEPTAAAPEAAPSWEATARTTTRSISANIKPKRKVAALFKAN</sequence>
<dbReference type="InterPro" id="IPR000629">
    <property type="entry name" value="RNA-helicase_DEAD-box_CS"/>
</dbReference>
<proteinExistence type="inferred from homology"/>
<dbReference type="Gene3D" id="3.40.50.300">
    <property type="entry name" value="P-loop containing nucleotide triphosphate hydrolases"/>
    <property type="match status" value="2"/>
</dbReference>
<protein>
    <submittedName>
        <fullName evidence="12">Superfamily II DNA/RNA helicase</fullName>
    </submittedName>
</protein>
<feature type="short sequence motif" description="Q motif" evidence="6">
    <location>
        <begin position="22"/>
        <end position="50"/>
    </location>
</feature>
<feature type="compositionally biased region" description="Basic and acidic residues" evidence="8">
    <location>
        <begin position="405"/>
        <end position="423"/>
    </location>
</feature>
<dbReference type="PROSITE" id="PS00039">
    <property type="entry name" value="DEAD_ATP_HELICASE"/>
    <property type="match status" value="1"/>
</dbReference>
<name>A0ABU1ZQP5_9BURK</name>
<evidence type="ECO:0000256" key="2">
    <source>
        <dbReference type="ARBA" id="ARBA00022801"/>
    </source>
</evidence>
<feature type="compositionally biased region" description="Low complexity" evidence="8">
    <location>
        <begin position="475"/>
        <end position="489"/>
    </location>
</feature>
<evidence type="ECO:0000256" key="1">
    <source>
        <dbReference type="ARBA" id="ARBA00022741"/>
    </source>
</evidence>
<evidence type="ECO:0000256" key="5">
    <source>
        <dbReference type="ARBA" id="ARBA00038437"/>
    </source>
</evidence>
<feature type="compositionally biased region" description="Basic and acidic residues" evidence="8">
    <location>
        <begin position="434"/>
        <end position="458"/>
    </location>
</feature>
<dbReference type="EMBL" id="JAVDXO010000008">
    <property type="protein sequence ID" value="MDR7307873.1"/>
    <property type="molecule type" value="Genomic_DNA"/>
</dbReference>
<dbReference type="PROSITE" id="PS51194">
    <property type="entry name" value="HELICASE_CTER"/>
    <property type="match status" value="1"/>
</dbReference>
<reference evidence="12 13" key="1">
    <citation type="submission" date="2023-07" db="EMBL/GenBank/DDBJ databases">
        <title>Sorghum-associated microbial communities from plants grown in Nebraska, USA.</title>
        <authorList>
            <person name="Schachtman D."/>
        </authorList>
    </citation>
    <scope>NUCLEOTIDE SEQUENCE [LARGE SCALE GENOMIC DNA]</scope>
    <source>
        <strain evidence="12 13">BE308</strain>
    </source>
</reference>
<keyword evidence="4 7" id="KW-0067">ATP-binding</keyword>
<dbReference type="Pfam" id="PF00271">
    <property type="entry name" value="Helicase_C"/>
    <property type="match status" value="1"/>
</dbReference>
<dbReference type="GO" id="GO:0004386">
    <property type="term" value="F:helicase activity"/>
    <property type="evidence" value="ECO:0007669"/>
    <property type="project" value="UniProtKB-KW"/>
</dbReference>
<keyword evidence="2 7" id="KW-0378">Hydrolase</keyword>
<dbReference type="SMART" id="SM00490">
    <property type="entry name" value="HELICc"/>
    <property type="match status" value="1"/>
</dbReference>
<evidence type="ECO:0000256" key="7">
    <source>
        <dbReference type="RuleBase" id="RU000492"/>
    </source>
</evidence>
<feature type="region of interest" description="Disordered" evidence="8">
    <location>
        <begin position="405"/>
        <end position="489"/>
    </location>
</feature>
<comment type="similarity">
    <text evidence="5 7">Belongs to the DEAD box helicase family.</text>
</comment>
<dbReference type="CDD" id="cd00268">
    <property type="entry name" value="DEADc"/>
    <property type="match status" value="1"/>
</dbReference>
<evidence type="ECO:0000256" key="6">
    <source>
        <dbReference type="PROSITE-ProRule" id="PRU00552"/>
    </source>
</evidence>
<dbReference type="SUPFAM" id="SSF52540">
    <property type="entry name" value="P-loop containing nucleoside triphosphate hydrolases"/>
    <property type="match status" value="1"/>
</dbReference>
<evidence type="ECO:0000259" key="11">
    <source>
        <dbReference type="PROSITE" id="PS51195"/>
    </source>
</evidence>
<keyword evidence="3 7" id="KW-0347">Helicase</keyword>
<dbReference type="Proteomes" id="UP001268089">
    <property type="component" value="Unassembled WGS sequence"/>
</dbReference>
<dbReference type="InterPro" id="IPR044742">
    <property type="entry name" value="DEAD/DEAH_RhlB"/>
</dbReference>
<feature type="domain" description="Helicase ATP-binding" evidence="9">
    <location>
        <begin position="53"/>
        <end position="231"/>
    </location>
</feature>
<evidence type="ECO:0000259" key="10">
    <source>
        <dbReference type="PROSITE" id="PS51194"/>
    </source>
</evidence>
<gene>
    <name evidence="12" type="ORF">J2X15_003178</name>
</gene>
<keyword evidence="13" id="KW-1185">Reference proteome</keyword>
<dbReference type="InterPro" id="IPR014001">
    <property type="entry name" value="Helicase_ATP-bd"/>
</dbReference>
<dbReference type="PROSITE" id="PS51192">
    <property type="entry name" value="HELICASE_ATP_BIND_1"/>
    <property type="match status" value="1"/>
</dbReference>
<evidence type="ECO:0000256" key="4">
    <source>
        <dbReference type="ARBA" id="ARBA00022840"/>
    </source>
</evidence>
<dbReference type="PANTHER" id="PTHR47959:SF13">
    <property type="entry name" value="ATP-DEPENDENT RNA HELICASE RHLE"/>
    <property type="match status" value="1"/>
</dbReference>
<evidence type="ECO:0000313" key="13">
    <source>
        <dbReference type="Proteomes" id="UP001268089"/>
    </source>
</evidence>
<keyword evidence="1 7" id="KW-0547">Nucleotide-binding</keyword>
<feature type="domain" description="Helicase C-terminal" evidence="10">
    <location>
        <begin position="242"/>
        <end position="405"/>
    </location>
</feature>
<dbReference type="PANTHER" id="PTHR47959">
    <property type="entry name" value="ATP-DEPENDENT RNA HELICASE RHLE-RELATED"/>
    <property type="match status" value="1"/>
</dbReference>
<dbReference type="InterPro" id="IPR001650">
    <property type="entry name" value="Helicase_C-like"/>
</dbReference>
<evidence type="ECO:0000313" key="12">
    <source>
        <dbReference type="EMBL" id="MDR7307873.1"/>
    </source>
</evidence>
<feature type="domain" description="DEAD-box RNA helicase Q" evidence="11">
    <location>
        <begin position="22"/>
        <end position="50"/>
    </location>
</feature>